<gene>
    <name evidence="2" type="ORF">GMARGA_LOCUS45793</name>
</gene>
<accession>A0ABN7XP06</accession>
<evidence type="ECO:0000313" key="2">
    <source>
        <dbReference type="EMBL" id="CAG8856972.1"/>
    </source>
</evidence>
<feature type="domain" description="Zn(2)-C6 fungal-type" evidence="1">
    <location>
        <begin position="27"/>
        <end position="62"/>
    </location>
</feature>
<evidence type="ECO:0000313" key="3">
    <source>
        <dbReference type="Proteomes" id="UP000789901"/>
    </source>
</evidence>
<evidence type="ECO:0000259" key="1">
    <source>
        <dbReference type="Pfam" id="PF00172"/>
    </source>
</evidence>
<organism evidence="2 3">
    <name type="scientific">Gigaspora margarita</name>
    <dbReference type="NCBI Taxonomy" id="4874"/>
    <lineage>
        <taxon>Eukaryota</taxon>
        <taxon>Fungi</taxon>
        <taxon>Fungi incertae sedis</taxon>
        <taxon>Mucoromycota</taxon>
        <taxon>Glomeromycotina</taxon>
        <taxon>Glomeromycetes</taxon>
        <taxon>Diversisporales</taxon>
        <taxon>Gigasporaceae</taxon>
        <taxon>Gigaspora</taxon>
    </lineage>
</organism>
<dbReference type="Proteomes" id="UP000789901">
    <property type="component" value="Unassembled WGS sequence"/>
</dbReference>
<sequence length="73" mass="8276">METSQSNINSAKSEILKKTRSSYVKLACTSCRNKKTKWSGKAICENCKLHNRKCIYVKSNKKRGHKSNLLIAS</sequence>
<dbReference type="InterPro" id="IPR001138">
    <property type="entry name" value="Zn2Cys6_DnaBD"/>
</dbReference>
<feature type="non-terminal residue" evidence="2">
    <location>
        <position position="73"/>
    </location>
</feature>
<dbReference type="SUPFAM" id="SSF57701">
    <property type="entry name" value="Zn2/Cys6 DNA-binding domain"/>
    <property type="match status" value="1"/>
</dbReference>
<dbReference type="EMBL" id="CAJVQB010165882">
    <property type="protein sequence ID" value="CAG8856972.1"/>
    <property type="molecule type" value="Genomic_DNA"/>
</dbReference>
<proteinExistence type="predicted"/>
<dbReference type="InterPro" id="IPR036864">
    <property type="entry name" value="Zn2-C6_fun-type_DNA-bd_sf"/>
</dbReference>
<protein>
    <submittedName>
        <fullName evidence="2">8678_t:CDS:1</fullName>
    </submittedName>
</protein>
<dbReference type="Gene3D" id="4.10.240.10">
    <property type="entry name" value="Zn(2)-C6 fungal-type DNA-binding domain"/>
    <property type="match status" value="1"/>
</dbReference>
<comment type="caution">
    <text evidence="2">The sequence shown here is derived from an EMBL/GenBank/DDBJ whole genome shotgun (WGS) entry which is preliminary data.</text>
</comment>
<dbReference type="Pfam" id="PF00172">
    <property type="entry name" value="Zn_clus"/>
    <property type="match status" value="1"/>
</dbReference>
<keyword evidence="3" id="KW-1185">Reference proteome</keyword>
<reference evidence="2 3" key="1">
    <citation type="submission" date="2021-06" db="EMBL/GenBank/DDBJ databases">
        <authorList>
            <person name="Kallberg Y."/>
            <person name="Tangrot J."/>
            <person name="Rosling A."/>
        </authorList>
    </citation>
    <scope>NUCLEOTIDE SEQUENCE [LARGE SCALE GENOMIC DNA]</scope>
    <source>
        <strain evidence="2 3">120-4 pot B 10/14</strain>
    </source>
</reference>
<name>A0ABN7XP06_GIGMA</name>